<evidence type="ECO:0000256" key="1">
    <source>
        <dbReference type="SAM" id="MobiDB-lite"/>
    </source>
</evidence>
<evidence type="ECO:0000313" key="3">
    <source>
        <dbReference type="Proteomes" id="UP000009038"/>
    </source>
</evidence>
<dbReference type="AlphaFoldDB" id="G3Y141"/>
<dbReference type="Proteomes" id="UP000009038">
    <property type="component" value="Unassembled WGS sequence"/>
</dbReference>
<name>G3Y141_ASPNA</name>
<dbReference type="OrthoDB" id="4496773at2759"/>
<dbReference type="HOGENOM" id="CLU_637740_0_0_1"/>
<reference evidence="2 3" key="1">
    <citation type="journal article" date="2011" name="Genome Res.">
        <title>Comparative genomics of citric-acid-producing Aspergillus niger ATCC 1015 versus enzyme-producing CBS 513.88.</title>
        <authorList>
            <person name="Andersen M.R."/>
            <person name="Salazar M.P."/>
            <person name="Schaap P.J."/>
            <person name="van de Vondervoort P.J."/>
            <person name="Culley D."/>
            <person name="Thykaer J."/>
            <person name="Frisvad J.C."/>
            <person name="Nielsen K.F."/>
            <person name="Albang R."/>
            <person name="Albermann K."/>
            <person name="Berka R.M."/>
            <person name="Braus G.H."/>
            <person name="Braus-Stromeyer S.A."/>
            <person name="Corrochano L.M."/>
            <person name="Dai Z."/>
            <person name="van Dijck P.W."/>
            <person name="Hofmann G."/>
            <person name="Lasure L.L."/>
            <person name="Magnuson J.K."/>
            <person name="Menke H."/>
            <person name="Meijer M."/>
            <person name="Meijer S.L."/>
            <person name="Nielsen J.B."/>
            <person name="Nielsen M.L."/>
            <person name="van Ooyen A.J."/>
            <person name="Pel H.J."/>
            <person name="Poulsen L."/>
            <person name="Samson R.A."/>
            <person name="Stam H."/>
            <person name="Tsang A."/>
            <person name="van den Brink J.M."/>
            <person name="Atkins A."/>
            <person name="Aerts A."/>
            <person name="Shapiro H."/>
            <person name="Pangilinan J."/>
            <person name="Salamov A."/>
            <person name="Lou Y."/>
            <person name="Lindquist E."/>
            <person name="Lucas S."/>
            <person name="Grimwood J."/>
            <person name="Grigoriev I.V."/>
            <person name="Kubicek C.P."/>
            <person name="Martinez D."/>
            <person name="van Peij N.N."/>
            <person name="Roubos J.A."/>
            <person name="Nielsen J."/>
            <person name="Baker S.E."/>
        </authorList>
    </citation>
    <scope>NUCLEOTIDE SEQUENCE [LARGE SCALE GENOMIC DNA]</scope>
    <source>
        <strain evidence="3">ATCC 1015 / CBS 113.46 / FGSC A1144 / LSHB Ac4 / NCTC 3858a / NRRL 328 / USDA 3528.7</strain>
    </source>
</reference>
<sequence>MAYTGHYPGLVTEPGRPYLLIMKPADGMPPDQGALAGLVDRAYPCIAAGKAVKLSQITALAQCPDEWGLRHEVGATKSLARALEPWFNASWARLRKRRMWDMDQGCRLGGGMWVKKPRAKYQRAGWKHWNRGLIDNFRRTTNTAHRFHNVHEDAATLAGRKIRDRIAKLQERVIASELRAAASLNGWDHPSTLTPSPVDRMPPIFDTEGHPSPPIQDVSPALGSTYFPQSRVICSSCSSALGSIPVLSSQPSFPSIYDATNDLDTTSPSSALRNSAFYPRSNSINPEMQNMSNIYPSMDSNIPLAEQWNGTTQYPGSSFYYIATEAYLPHIMQAINSGSSRPKAIIVLQQNNHPPGLPAPLPTSQSSPPGGSAVELPASSSPLGMHDSQCQCQGQGLMTSGEWVSSGTSAATICPIHQMQSGDNLQLMML</sequence>
<protein>
    <submittedName>
        <fullName evidence="2">Uncharacterized protein</fullName>
    </submittedName>
</protein>
<accession>G3Y141</accession>
<feature type="compositionally biased region" description="Polar residues" evidence="1">
    <location>
        <begin position="378"/>
        <end position="387"/>
    </location>
</feature>
<dbReference type="EMBL" id="ACJE01000010">
    <property type="protein sequence ID" value="EHA23280.1"/>
    <property type="molecule type" value="Genomic_DNA"/>
</dbReference>
<comment type="caution">
    <text evidence="2">The sequence shown here is derived from an EMBL/GenBank/DDBJ whole genome shotgun (WGS) entry which is preliminary data.</text>
</comment>
<gene>
    <name evidence="2" type="ORF">ASPNIDRAFT_37292</name>
</gene>
<feature type="region of interest" description="Disordered" evidence="1">
    <location>
        <begin position="351"/>
        <end position="387"/>
    </location>
</feature>
<organism evidence="2 3">
    <name type="scientific">Aspergillus niger (strain ATCC 1015 / CBS 113.46 / FGSC A1144 / LSHB Ac4 / NCTC 3858a / NRRL 328 / USDA 3528.7)</name>
    <dbReference type="NCBI Taxonomy" id="380704"/>
    <lineage>
        <taxon>Eukaryota</taxon>
        <taxon>Fungi</taxon>
        <taxon>Dikarya</taxon>
        <taxon>Ascomycota</taxon>
        <taxon>Pezizomycotina</taxon>
        <taxon>Eurotiomycetes</taxon>
        <taxon>Eurotiomycetidae</taxon>
        <taxon>Eurotiales</taxon>
        <taxon>Aspergillaceae</taxon>
        <taxon>Aspergillus</taxon>
        <taxon>Aspergillus subgen. Circumdati</taxon>
    </lineage>
</organism>
<proteinExistence type="predicted"/>
<evidence type="ECO:0000313" key="2">
    <source>
        <dbReference type="EMBL" id="EHA23280.1"/>
    </source>
</evidence>